<reference evidence="2 3" key="1">
    <citation type="submission" date="2024-06" db="EMBL/GenBank/DDBJ databases">
        <title>A chromosome level genome sequence of Diviner's sage (Salvia divinorum).</title>
        <authorList>
            <person name="Ford S.A."/>
            <person name="Ro D.-K."/>
            <person name="Ness R.W."/>
            <person name="Phillips M.A."/>
        </authorList>
    </citation>
    <scope>NUCLEOTIDE SEQUENCE [LARGE SCALE GENOMIC DNA]</scope>
    <source>
        <strain evidence="2">SAF-2024a</strain>
        <tissue evidence="2">Leaf</tissue>
    </source>
</reference>
<organism evidence="2 3">
    <name type="scientific">Salvia divinorum</name>
    <name type="common">Maria pastora</name>
    <name type="synonym">Diviner's sage</name>
    <dbReference type="NCBI Taxonomy" id="28513"/>
    <lineage>
        <taxon>Eukaryota</taxon>
        <taxon>Viridiplantae</taxon>
        <taxon>Streptophyta</taxon>
        <taxon>Embryophyta</taxon>
        <taxon>Tracheophyta</taxon>
        <taxon>Spermatophyta</taxon>
        <taxon>Magnoliopsida</taxon>
        <taxon>eudicotyledons</taxon>
        <taxon>Gunneridae</taxon>
        <taxon>Pentapetalae</taxon>
        <taxon>asterids</taxon>
        <taxon>lamiids</taxon>
        <taxon>Lamiales</taxon>
        <taxon>Lamiaceae</taxon>
        <taxon>Nepetoideae</taxon>
        <taxon>Mentheae</taxon>
        <taxon>Salviinae</taxon>
        <taxon>Salvia</taxon>
        <taxon>Salvia subgen. Calosphace</taxon>
    </lineage>
</organism>
<dbReference type="AlphaFoldDB" id="A0ABD1H4Q6"/>
<dbReference type="PANTHER" id="PTHR37736:SF1">
    <property type="entry name" value="GLYCINE-RICH PROTEIN"/>
    <property type="match status" value="1"/>
</dbReference>
<evidence type="ECO:0000313" key="3">
    <source>
        <dbReference type="Proteomes" id="UP001567538"/>
    </source>
</evidence>
<name>A0ABD1H4Q6_SALDI</name>
<feature type="region of interest" description="Disordered" evidence="1">
    <location>
        <begin position="91"/>
        <end position="117"/>
    </location>
</feature>
<keyword evidence="3" id="KW-1185">Reference proteome</keyword>
<feature type="region of interest" description="Disordered" evidence="1">
    <location>
        <begin position="37"/>
        <end position="58"/>
    </location>
</feature>
<accession>A0ABD1H4Q6</accession>
<sequence>MAAIPSSHSSETATDGPVLSLLNKRIRALRKKLNRISQMEESLSRGKSLNKEQEETLRSKPSIVPLIDELERFRQPLLQAVDQEIQIALEKSDHVSETQSEGGTAQEENVERSESDESGAVSAVADLLKLVYFGSMFDVRTLSMAHENLLRRTHERNCCLSYDYVTDEDDAGEPLKELDLDLVALLGGLVISRPPNSSLSHKDSLKMCVERANLWLSNSNQPIQPNSSVTYTGLREKLNKIMASDFFTTTPQIIASVQVTAAVGNFTSFQDLLHRSIIPHVGVIGPVEGSAAGSEQEVIQRGRWF</sequence>
<dbReference type="Proteomes" id="UP001567538">
    <property type="component" value="Unassembled WGS sequence"/>
</dbReference>
<comment type="caution">
    <text evidence="2">The sequence shown here is derived from an EMBL/GenBank/DDBJ whole genome shotgun (WGS) entry which is preliminary data.</text>
</comment>
<feature type="compositionally biased region" description="Basic and acidic residues" evidence="1">
    <location>
        <begin position="49"/>
        <end position="58"/>
    </location>
</feature>
<feature type="compositionally biased region" description="Polar residues" evidence="1">
    <location>
        <begin position="97"/>
        <end position="107"/>
    </location>
</feature>
<proteinExistence type="predicted"/>
<dbReference type="EMBL" id="JBEAFC010000007">
    <property type="protein sequence ID" value="KAL1550970.1"/>
    <property type="molecule type" value="Genomic_DNA"/>
</dbReference>
<evidence type="ECO:0000256" key="1">
    <source>
        <dbReference type="SAM" id="MobiDB-lite"/>
    </source>
</evidence>
<gene>
    <name evidence="2" type="ORF">AAHA92_18869</name>
</gene>
<feature type="compositionally biased region" description="Polar residues" evidence="1">
    <location>
        <begin position="37"/>
        <end position="47"/>
    </location>
</feature>
<protein>
    <submittedName>
        <fullName evidence="2">Uncharacterized protein</fullName>
    </submittedName>
</protein>
<dbReference type="PANTHER" id="PTHR37736">
    <property type="entry name" value="GLYCINE-RICH PROTEIN"/>
    <property type="match status" value="1"/>
</dbReference>
<evidence type="ECO:0000313" key="2">
    <source>
        <dbReference type="EMBL" id="KAL1550970.1"/>
    </source>
</evidence>